<dbReference type="RefSeq" id="WP_091164168.1">
    <property type="nucleotide sequence ID" value="NZ_CP071878.2"/>
</dbReference>
<evidence type="ECO:0000313" key="2">
    <source>
        <dbReference type="EMBL" id="SDG39848.1"/>
    </source>
</evidence>
<dbReference type="SUPFAM" id="SSF52218">
    <property type="entry name" value="Flavoproteins"/>
    <property type="match status" value="1"/>
</dbReference>
<organism evidence="2 3">
    <name type="scientific">Mucilaginibacter gossypii</name>
    <dbReference type="NCBI Taxonomy" id="551996"/>
    <lineage>
        <taxon>Bacteria</taxon>
        <taxon>Pseudomonadati</taxon>
        <taxon>Bacteroidota</taxon>
        <taxon>Sphingobacteriia</taxon>
        <taxon>Sphingobacteriales</taxon>
        <taxon>Sphingobacteriaceae</taxon>
        <taxon>Mucilaginibacter</taxon>
    </lineage>
</organism>
<name>A0A1G7TXC9_9SPHI</name>
<sequence>MNGIIIYQGKYGATRQYAHWLGETLQMPVSKVENVTPAVLALYDTIVIGSSVYIGRLVLRDWLKENDIRLKDKKLFIFIVCSFAVNDITQQLEIIKNNLGTKIKDVAEIFFLPGRCVVSGLSWKDRLMLKLGAWIEKDPEKKSVMRNGFDHLERSNLKPLIENIHRMADD</sequence>
<dbReference type="InterPro" id="IPR029039">
    <property type="entry name" value="Flavoprotein-like_sf"/>
</dbReference>
<dbReference type="GO" id="GO:0070819">
    <property type="term" value="F:menaquinone-dependent protoporphyrinogen oxidase activity"/>
    <property type="evidence" value="ECO:0007669"/>
    <property type="project" value="TreeGrafter"/>
</dbReference>
<accession>A0A1G7TXC9</accession>
<dbReference type="PANTHER" id="PTHR38030">
    <property type="entry name" value="PROTOPORPHYRINOGEN IX DEHYDROGENASE [MENAQUINONE]"/>
    <property type="match status" value="1"/>
</dbReference>
<evidence type="ECO:0000259" key="1">
    <source>
        <dbReference type="Pfam" id="PF12724"/>
    </source>
</evidence>
<dbReference type="AlphaFoldDB" id="A0A1G7TXC9"/>
<dbReference type="InterPro" id="IPR052200">
    <property type="entry name" value="Protoporphyrinogen_IX_DH"/>
</dbReference>
<dbReference type="GO" id="GO:0010181">
    <property type="term" value="F:FMN binding"/>
    <property type="evidence" value="ECO:0007669"/>
    <property type="project" value="TreeGrafter"/>
</dbReference>
<reference evidence="3" key="1">
    <citation type="submission" date="2016-10" db="EMBL/GenBank/DDBJ databases">
        <authorList>
            <person name="Varghese N."/>
            <person name="Submissions S."/>
        </authorList>
    </citation>
    <scope>NUCLEOTIDE SEQUENCE [LARGE SCALE GENOMIC DNA]</scope>
    <source>
        <strain evidence="3">Gh-67</strain>
    </source>
</reference>
<dbReference type="Gene3D" id="3.40.50.360">
    <property type="match status" value="1"/>
</dbReference>
<dbReference type="InterPro" id="IPR026816">
    <property type="entry name" value="Flavodoxin_dom"/>
</dbReference>
<evidence type="ECO:0000313" key="3">
    <source>
        <dbReference type="Proteomes" id="UP000199705"/>
    </source>
</evidence>
<dbReference type="GO" id="GO:0006783">
    <property type="term" value="P:heme biosynthetic process"/>
    <property type="evidence" value="ECO:0007669"/>
    <property type="project" value="TreeGrafter"/>
</dbReference>
<keyword evidence="3" id="KW-1185">Reference proteome</keyword>
<protein>
    <submittedName>
        <fullName evidence="2">Protoporphyrinogen IX oxidase, menaquinone-dependent (Flavodoxin domain)</fullName>
    </submittedName>
</protein>
<dbReference type="EMBL" id="FNCG01000003">
    <property type="protein sequence ID" value="SDG39848.1"/>
    <property type="molecule type" value="Genomic_DNA"/>
</dbReference>
<dbReference type="Pfam" id="PF12724">
    <property type="entry name" value="Flavodoxin_5"/>
    <property type="match status" value="1"/>
</dbReference>
<gene>
    <name evidence="2" type="ORF">SAMN05192573_103296</name>
</gene>
<feature type="domain" description="Flavodoxin" evidence="1">
    <location>
        <begin position="4"/>
        <end position="141"/>
    </location>
</feature>
<dbReference type="PANTHER" id="PTHR38030:SF2">
    <property type="entry name" value="PROTOPORPHYRINOGEN IX DEHYDROGENASE [QUINONE]"/>
    <property type="match status" value="1"/>
</dbReference>
<dbReference type="Proteomes" id="UP000199705">
    <property type="component" value="Unassembled WGS sequence"/>
</dbReference>
<proteinExistence type="predicted"/>